<proteinExistence type="predicted"/>
<reference evidence="2 3" key="1">
    <citation type="submission" date="2018-05" db="EMBL/GenBank/DDBJ databases">
        <title>Genomic Encyclopedia of Type Strains, Phase IV (KMG-V): Genome sequencing to study the core and pangenomes of soil and plant-associated prokaryotes.</title>
        <authorList>
            <person name="Whitman W."/>
        </authorList>
    </citation>
    <scope>NUCLEOTIDE SEQUENCE [LARGE SCALE GENOMIC DNA]</scope>
    <source>
        <strain evidence="2 3">PNG 92-11</strain>
    </source>
</reference>
<gene>
    <name evidence="2" type="ORF">C7430_112127</name>
</gene>
<name>A0ABD6XQ54_ENTAG</name>
<protein>
    <submittedName>
        <fullName evidence="2">Uncharacterized protein</fullName>
    </submittedName>
</protein>
<feature type="region of interest" description="Disordered" evidence="1">
    <location>
        <begin position="52"/>
        <end position="72"/>
    </location>
</feature>
<evidence type="ECO:0000256" key="1">
    <source>
        <dbReference type="SAM" id="MobiDB-lite"/>
    </source>
</evidence>
<dbReference type="Proteomes" id="UP000245996">
    <property type="component" value="Unassembled WGS sequence"/>
</dbReference>
<sequence length="72" mass="7891">MPFCLSETRWKASTADFCQALLFPIFKIPQEVNSIVLVTSFSRAINNSYGPSGRAGQLVNEHSDSQNGSVKV</sequence>
<dbReference type="EMBL" id="QGHE01000012">
    <property type="protein sequence ID" value="PWJ75939.1"/>
    <property type="molecule type" value="Genomic_DNA"/>
</dbReference>
<comment type="caution">
    <text evidence="2">The sequence shown here is derived from an EMBL/GenBank/DDBJ whole genome shotgun (WGS) entry which is preliminary data.</text>
</comment>
<dbReference type="AlphaFoldDB" id="A0ABD6XQ54"/>
<accession>A0ABD6XQ54</accession>
<evidence type="ECO:0000313" key="3">
    <source>
        <dbReference type="Proteomes" id="UP000245996"/>
    </source>
</evidence>
<evidence type="ECO:0000313" key="2">
    <source>
        <dbReference type="EMBL" id="PWJ75939.1"/>
    </source>
</evidence>
<organism evidence="2 3">
    <name type="scientific">Enterobacter agglomerans</name>
    <name type="common">Erwinia herbicola</name>
    <name type="synonym">Pantoea agglomerans</name>
    <dbReference type="NCBI Taxonomy" id="549"/>
    <lineage>
        <taxon>Bacteria</taxon>
        <taxon>Pseudomonadati</taxon>
        <taxon>Pseudomonadota</taxon>
        <taxon>Gammaproteobacteria</taxon>
        <taxon>Enterobacterales</taxon>
        <taxon>Erwiniaceae</taxon>
        <taxon>Pantoea</taxon>
        <taxon>Pantoea agglomerans group</taxon>
    </lineage>
</organism>